<dbReference type="FunFam" id="2.170.130.10:FF:000008">
    <property type="entry name" value="SusC/RagA family TonB-linked outer membrane protein"/>
    <property type="match status" value="1"/>
</dbReference>
<keyword evidence="13" id="KW-0675">Receptor</keyword>
<dbReference type="Gene3D" id="3.55.50.30">
    <property type="match status" value="1"/>
</dbReference>
<dbReference type="Pfam" id="PF07715">
    <property type="entry name" value="Plug"/>
    <property type="match status" value="1"/>
</dbReference>
<dbReference type="InterPro" id="IPR037066">
    <property type="entry name" value="Plug_dom_sf"/>
</dbReference>
<dbReference type="Pfam" id="PF00593">
    <property type="entry name" value="TonB_dep_Rec_b-barrel"/>
    <property type="match status" value="1"/>
</dbReference>
<dbReference type="InterPro" id="IPR012910">
    <property type="entry name" value="Plug_dom"/>
</dbReference>
<evidence type="ECO:0000256" key="6">
    <source>
        <dbReference type="ARBA" id="ARBA00023004"/>
    </source>
</evidence>
<dbReference type="NCBIfam" id="TIGR04057">
    <property type="entry name" value="SusC_RagA_signa"/>
    <property type="match status" value="1"/>
</dbReference>
<keyword evidence="7 11" id="KW-0798">TonB box</keyword>
<evidence type="ECO:0000256" key="3">
    <source>
        <dbReference type="ARBA" id="ARBA00022452"/>
    </source>
</evidence>
<keyword evidence="9 10" id="KW-0998">Cell outer membrane</keyword>
<comment type="caution">
    <text evidence="13">The sequence shown here is derived from an EMBL/GenBank/DDBJ whole genome shotgun (WGS) entry which is preliminary data.</text>
</comment>
<keyword evidence="4" id="KW-0410">Iron transport</keyword>
<dbReference type="InterPro" id="IPR023996">
    <property type="entry name" value="TonB-dep_OMP_SusC/RagA"/>
</dbReference>
<keyword evidence="4" id="KW-0406">Ion transport</keyword>
<keyword evidence="3 10" id="KW-1134">Transmembrane beta strand</keyword>
<evidence type="ECO:0000259" key="12">
    <source>
        <dbReference type="SMART" id="SM00965"/>
    </source>
</evidence>
<feature type="domain" description="Secretin/TonB short N-terminal" evidence="12">
    <location>
        <begin position="48"/>
        <end position="100"/>
    </location>
</feature>
<dbReference type="SMART" id="SM00965">
    <property type="entry name" value="STN"/>
    <property type="match status" value="1"/>
</dbReference>
<dbReference type="Gene3D" id="2.40.170.20">
    <property type="entry name" value="TonB-dependent receptor, beta-barrel domain"/>
    <property type="match status" value="1"/>
</dbReference>
<dbReference type="PROSITE" id="PS52016">
    <property type="entry name" value="TONB_DEPENDENT_REC_3"/>
    <property type="match status" value="1"/>
</dbReference>
<evidence type="ECO:0000256" key="8">
    <source>
        <dbReference type="ARBA" id="ARBA00023136"/>
    </source>
</evidence>
<evidence type="ECO:0000256" key="10">
    <source>
        <dbReference type="PROSITE-ProRule" id="PRU01360"/>
    </source>
</evidence>
<evidence type="ECO:0000256" key="2">
    <source>
        <dbReference type="ARBA" id="ARBA00022448"/>
    </source>
</evidence>
<dbReference type="InterPro" id="IPR036942">
    <property type="entry name" value="Beta-barrel_TonB_sf"/>
</dbReference>
<dbReference type="SUPFAM" id="SSF56935">
    <property type="entry name" value="Porins"/>
    <property type="match status" value="1"/>
</dbReference>
<dbReference type="Pfam" id="PF13715">
    <property type="entry name" value="CarbopepD_reg_2"/>
    <property type="match status" value="1"/>
</dbReference>
<dbReference type="GO" id="GO:0009279">
    <property type="term" value="C:cell outer membrane"/>
    <property type="evidence" value="ECO:0007669"/>
    <property type="project" value="UniProtKB-SubCell"/>
</dbReference>
<dbReference type="Proteomes" id="UP001163821">
    <property type="component" value="Unassembled WGS sequence"/>
</dbReference>
<dbReference type="CDD" id="cd11304">
    <property type="entry name" value="Cadherin_repeat"/>
    <property type="match status" value="1"/>
</dbReference>
<keyword evidence="5 10" id="KW-0812">Transmembrane</keyword>
<dbReference type="NCBIfam" id="TIGR04056">
    <property type="entry name" value="OMP_RagA_SusC"/>
    <property type="match status" value="1"/>
</dbReference>
<keyword evidence="2 10" id="KW-0813">Transport</keyword>
<keyword evidence="6" id="KW-0408">Iron</keyword>
<dbReference type="InterPro" id="IPR008969">
    <property type="entry name" value="CarboxyPept-like_regulatory"/>
</dbReference>
<keyword evidence="14" id="KW-1185">Reference proteome</keyword>
<dbReference type="InterPro" id="IPR039426">
    <property type="entry name" value="TonB-dep_rcpt-like"/>
</dbReference>
<dbReference type="InterPro" id="IPR000531">
    <property type="entry name" value="Beta-barrel_TonB"/>
</dbReference>
<reference evidence="13" key="1">
    <citation type="submission" date="2022-10" db="EMBL/GenBank/DDBJ databases">
        <title>Gaoshiqiia sediminis gen. nov., sp. nov., isolated from coastal sediment.</title>
        <authorList>
            <person name="Yu W.X."/>
            <person name="Mu D.S."/>
            <person name="Du J.Z."/>
            <person name="Liang Y.Q."/>
        </authorList>
    </citation>
    <scope>NUCLEOTIDE SEQUENCE</scope>
    <source>
        <strain evidence="13">A06</strain>
    </source>
</reference>
<dbReference type="AlphaFoldDB" id="A0AA41Y579"/>
<organism evidence="13 14">
    <name type="scientific">Gaoshiqia sediminis</name>
    <dbReference type="NCBI Taxonomy" id="2986998"/>
    <lineage>
        <taxon>Bacteria</taxon>
        <taxon>Pseudomonadati</taxon>
        <taxon>Bacteroidota</taxon>
        <taxon>Bacteroidia</taxon>
        <taxon>Marinilabiliales</taxon>
        <taxon>Prolixibacteraceae</taxon>
        <taxon>Gaoshiqia</taxon>
    </lineage>
</organism>
<sequence>MKLTVFFLIVFAVHVSATVYSQNTRLSLSMQNSTIKDVLHQIELQSEYRFIYTNETINLDRKVDLQIQNKQVEMVLDELFKNEGIKYRITDNNLIIINPLNREEQAEFRRQALMQQEISVKGQVTDGIGQPLPGVTVVLKGETIGTITDVNGNYFLDKVPGNAVLVFSFVGMKSQEVEVMGRQEISLTLEEETIGLEEVVAIGYGVQRKSDLTGAISQVKATDMENRTITRPEQALQGKTAGVQIIQTSGAPGASATVRIRGYSTNASSDPLYVVDGLRTTDIGSIDPNNIESMEVLKDAASAAIYGAQAGNGVVLITTKKGKKGAGKISYDFQYVSNQLNRIPEVMNASEYINYMTEGNHITPGEINSVWDETTDTDWVDVAFENSLMQKHNLSFQGGNERGSYNLSLSYLDQNGIVRGDKDVYSRMTAMINGEYNINNWLKVGTTNVVERWKSKSVSENSEYGSLLAAVLTMDPLTPAYFSENDLPDYMQSYLNSGKVLLQDETGRYYGLSEIYKAEQVHPLLMRDRTDAEYQGANVIGTIYADFKPFKNFTVTSKLGYRGSFFGSYNFDYIYYANDVNKSDNIGVGRTNSNSIYYQWENFANYMYDKGDHHLTAMLGVSYSEPYSTTVTASGNAITKDDPMFRDLDYLSPTAAKSISGGYSDTGRQFSYFGRLSYNFADKYLIQASLRRDASDLSILPAENRWGTFPAVSTGYVISNEDFFPKSTPVSFMKLRASWGQNGSIGPLGGFRYRASIGSGGSYPYSDEIAYQVASYPSTLSNPELKWETSEQLDLGFDLRAFNDRLTFSFDYFDKKTKDLLVDTTPPFETGVSSVTVNAGNVSNKGLEFELGWSERINNFSYSIRGNLATLKNKVTYLDPTISRINGASFHTQSGITVFEQGFPVWYMRGFELADIDDASGDPVFVDQLTVDTDSDGKPDTADGSITDDDKVMLGSGIPDFTYGITISASYKGFDLVLFGTGSEGNDIYNALTRIDRPRGNKLKIFYDDRWTTSNTDASKPRPNANGEDKYWISSDAVMDGSFFKVKQIQLGYTLPKHLSKKLYMSSLRIYTSLDDWFVFTNYPGFDPEASAGSTSSLGVDKGSYPNSKKVVFGVNVTF</sequence>
<evidence type="ECO:0000256" key="5">
    <source>
        <dbReference type="ARBA" id="ARBA00022692"/>
    </source>
</evidence>
<evidence type="ECO:0000256" key="11">
    <source>
        <dbReference type="RuleBase" id="RU003357"/>
    </source>
</evidence>
<evidence type="ECO:0000256" key="7">
    <source>
        <dbReference type="ARBA" id="ARBA00023077"/>
    </source>
</evidence>
<dbReference type="RefSeq" id="WP_282590675.1">
    <property type="nucleotide sequence ID" value="NZ_JAPAAF010000004.1"/>
</dbReference>
<protein>
    <submittedName>
        <fullName evidence="13">TonB-dependent receptor</fullName>
    </submittedName>
</protein>
<evidence type="ECO:0000256" key="9">
    <source>
        <dbReference type="ARBA" id="ARBA00023237"/>
    </source>
</evidence>
<dbReference type="InterPro" id="IPR023997">
    <property type="entry name" value="TonB-dep_OMP_SusC/RagA_CS"/>
</dbReference>
<evidence type="ECO:0000313" key="13">
    <source>
        <dbReference type="EMBL" id="MCW0482070.1"/>
    </source>
</evidence>
<dbReference type="Gene3D" id="2.170.130.10">
    <property type="entry name" value="TonB-dependent receptor, plug domain"/>
    <property type="match status" value="1"/>
</dbReference>
<dbReference type="SUPFAM" id="SSF49464">
    <property type="entry name" value="Carboxypeptidase regulatory domain-like"/>
    <property type="match status" value="1"/>
</dbReference>
<proteinExistence type="inferred from homology"/>
<dbReference type="InterPro" id="IPR011662">
    <property type="entry name" value="Secretin/TonB_short_N"/>
</dbReference>
<name>A0AA41Y579_9BACT</name>
<dbReference type="Pfam" id="PF07660">
    <property type="entry name" value="STN"/>
    <property type="match status" value="1"/>
</dbReference>
<accession>A0AA41Y579</accession>
<comment type="similarity">
    <text evidence="10 11">Belongs to the TonB-dependent receptor family.</text>
</comment>
<keyword evidence="8 10" id="KW-0472">Membrane</keyword>
<dbReference type="EMBL" id="JAPAAF010000004">
    <property type="protein sequence ID" value="MCW0482070.1"/>
    <property type="molecule type" value="Genomic_DNA"/>
</dbReference>
<evidence type="ECO:0000256" key="4">
    <source>
        <dbReference type="ARBA" id="ARBA00022496"/>
    </source>
</evidence>
<dbReference type="GO" id="GO:0006826">
    <property type="term" value="P:iron ion transport"/>
    <property type="evidence" value="ECO:0007669"/>
    <property type="project" value="UniProtKB-KW"/>
</dbReference>
<gene>
    <name evidence="13" type="ORF">N2K84_04960</name>
</gene>
<evidence type="ECO:0000313" key="14">
    <source>
        <dbReference type="Proteomes" id="UP001163821"/>
    </source>
</evidence>
<comment type="subcellular location">
    <subcellularLocation>
        <location evidence="1 10">Cell outer membrane</location>
        <topology evidence="1 10">Multi-pass membrane protein</topology>
    </subcellularLocation>
</comment>
<dbReference type="Gene3D" id="2.60.40.1120">
    <property type="entry name" value="Carboxypeptidase-like, regulatory domain"/>
    <property type="match status" value="1"/>
</dbReference>
<evidence type="ECO:0000256" key="1">
    <source>
        <dbReference type="ARBA" id="ARBA00004571"/>
    </source>
</evidence>